<dbReference type="EMBL" id="KQ965957">
    <property type="protein sequence ID" value="KXS08828.1"/>
    <property type="molecule type" value="Genomic_DNA"/>
</dbReference>
<dbReference type="AlphaFoldDB" id="A0A138ZWE0"/>
<dbReference type="Pfam" id="PF11618">
    <property type="entry name" value="C2-C2_1"/>
    <property type="match status" value="1"/>
</dbReference>
<evidence type="ECO:0000313" key="8">
    <source>
        <dbReference type="EMBL" id="KXS08828.1"/>
    </source>
</evidence>
<dbReference type="InterPro" id="IPR021656">
    <property type="entry name" value="C2-C2_1"/>
</dbReference>
<proteinExistence type="inferred from homology"/>
<keyword evidence="4" id="KW-0969">Cilium</keyword>
<dbReference type="PANTHER" id="PTHR14240">
    <property type="entry name" value="RETINITIS PIGMENTOSA GTPASE REGULATOR-INTERACTING PROTEIN"/>
    <property type="match status" value="1"/>
</dbReference>
<comment type="subcellular location">
    <subcellularLocation>
        <location evidence="1">Cell projection</location>
        <location evidence="1">Cilium</location>
    </subcellularLocation>
</comment>
<sequence>MDFDKLTLQRDLATNLRKLHETEAQSSRLEEQCAELTTLHNEALQAAEFLNSQLKEERAQRLQMEQNKRNLDVSEKKLKELQEIISDLRSGQFSPSLYKLPGTAWLKVSSRFPEKALLLQEQSLLISNQLTRAREREWSVRLRGNGGSSLIASASKRNGLESWTEMRLGAESLHKSTKFLDDMRVAHAELCQELDKTREILKLQEQINKDYKDELQHLGRKVVSIKNEYVASSTQENSPDDEVDLSAGQNLVELGICSALLNVDCFNYLRSLSAETPEEAPNVMAFAAFDFFDFGTLVSPIGMGLKPVFAQTFHTEFRFRVAIVDFFLHYLQSKAVCAQIYRSIRTESFVIATCNITLKDLLDTSKNGILHYCADLISADDRVDSTIRSSLMSLLTTILEDCIWNV</sequence>
<evidence type="ECO:0000313" key="9">
    <source>
        <dbReference type="Proteomes" id="UP000070544"/>
    </source>
</evidence>
<evidence type="ECO:0000256" key="3">
    <source>
        <dbReference type="ARBA" id="ARBA00023054"/>
    </source>
</evidence>
<keyword evidence="9" id="KW-1185">Reference proteome</keyword>
<feature type="domain" description="RPGR-interacting protein 1 first C2" evidence="7">
    <location>
        <begin position="243"/>
        <end position="382"/>
    </location>
</feature>
<accession>A0A138ZWE0</accession>
<evidence type="ECO:0000256" key="5">
    <source>
        <dbReference type="ARBA" id="ARBA00023273"/>
    </source>
</evidence>
<dbReference type="GO" id="GO:0035869">
    <property type="term" value="C:ciliary transition zone"/>
    <property type="evidence" value="ECO:0007669"/>
    <property type="project" value="TreeGrafter"/>
</dbReference>
<gene>
    <name evidence="8" type="ORF">M427DRAFT_495138</name>
</gene>
<evidence type="ECO:0000256" key="2">
    <source>
        <dbReference type="ARBA" id="ARBA00006042"/>
    </source>
</evidence>
<dbReference type="OrthoDB" id="2133912at2759"/>
<feature type="coiled-coil region" evidence="6">
    <location>
        <begin position="194"/>
        <end position="228"/>
    </location>
</feature>
<dbReference type="PANTHER" id="PTHR14240:SF1">
    <property type="entry name" value="PROTEIN FANTOM-RELATED"/>
    <property type="match status" value="1"/>
</dbReference>
<reference evidence="8 9" key="1">
    <citation type="journal article" date="2015" name="Genome Biol. Evol.">
        <title>Phylogenomic analyses indicate that early fungi evolved digesting cell walls of algal ancestors of land plants.</title>
        <authorList>
            <person name="Chang Y."/>
            <person name="Wang S."/>
            <person name="Sekimoto S."/>
            <person name="Aerts A.L."/>
            <person name="Choi C."/>
            <person name="Clum A."/>
            <person name="LaButti K.M."/>
            <person name="Lindquist E.A."/>
            <person name="Yee Ngan C."/>
            <person name="Ohm R.A."/>
            <person name="Salamov A.A."/>
            <person name="Grigoriev I.V."/>
            <person name="Spatafora J.W."/>
            <person name="Berbee M.L."/>
        </authorList>
    </citation>
    <scope>NUCLEOTIDE SEQUENCE [LARGE SCALE GENOMIC DNA]</scope>
    <source>
        <strain evidence="8 9">JEL478</strain>
    </source>
</reference>
<dbReference type="GO" id="GO:1905515">
    <property type="term" value="P:non-motile cilium assembly"/>
    <property type="evidence" value="ECO:0007669"/>
    <property type="project" value="TreeGrafter"/>
</dbReference>
<keyword evidence="5" id="KW-0966">Cell projection</keyword>
<dbReference type="InterPro" id="IPR031139">
    <property type="entry name" value="RPGRIP1_fam"/>
</dbReference>
<dbReference type="STRING" id="1344416.A0A138ZWE0"/>
<evidence type="ECO:0000259" key="7">
    <source>
        <dbReference type="Pfam" id="PF11618"/>
    </source>
</evidence>
<evidence type="ECO:0000256" key="4">
    <source>
        <dbReference type="ARBA" id="ARBA00023069"/>
    </source>
</evidence>
<dbReference type="Gene3D" id="2.60.40.150">
    <property type="entry name" value="C2 domain"/>
    <property type="match status" value="1"/>
</dbReference>
<dbReference type="InterPro" id="IPR035892">
    <property type="entry name" value="C2_domain_sf"/>
</dbReference>
<name>A0A138ZWE0_GONPJ</name>
<evidence type="ECO:0000256" key="6">
    <source>
        <dbReference type="SAM" id="Coils"/>
    </source>
</evidence>
<comment type="similarity">
    <text evidence="2">Belongs to the RPGRIP1 family.</text>
</comment>
<dbReference type="GO" id="GO:0005856">
    <property type="term" value="C:cytoskeleton"/>
    <property type="evidence" value="ECO:0007669"/>
    <property type="project" value="UniProtKB-ARBA"/>
</dbReference>
<keyword evidence="3 6" id="KW-0175">Coiled coil</keyword>
<evidence type="ECO:0000256" key="1">
    <source>
        <dbReference type="ARBA" id="ARBA00004138"/>
    </source>
</evidence>
<dbReference type="SUPFAM" id="SSF49562">
    <property type="entry name" value="C2 domain (Calcium/lipid-binding domain, CaLB)"/>
    <property type="match status" value="1"/>
</dbReference>
<protein>
    <recommendedName>
        <fullName evidence="7">RPGR-interacting protein 1 first C2 domain-containing protein</fullName>
    </recommendedName>
</protein>
<dbReference type="Proteomes" id="UP000070544">
    <property type="component" value="Unassembled WGS sequence"/>
</dbReference>
<organism evidence="8 9">
    <name type="scientific">Gonapodya prolifera (strain JEL478)</name>
    <name type="common">Monoblepharis prolifera</name>
    <dbReference type="NCBI Taxonomy" id="1344416"/>
    <lineage>
        <taxon>Eukaryota</taxon>
        <taxon>Fungi</taxon>
        <taxon>Fungi incertae sedis</taxon>
        <taxon>Chytridiomycota</taxon>
        <taxon>Chytridiomycota incertae sedis</taxon>
        <taxon>Monoblepharidomycetes</taxon>
        <taxon>Monoblepharidales</taxon>
        <taxon>Gonapodyaceae</taxon>
        <taxon>Gonapodya</taxon>
    </lineage>
</organism>
<feature type="coiled-coil region" evidence="6">
    <location>
        <begin position="12"/>
        <end position="91"/>
    </location>
</feature>